<protein>
    <submittedName>
        <fullName evidence="4">Hemolysin XhlA family protein</fullName>
    </submittedName>
</protein>
<dbReference type="Proteomes" id="UP000813068">
    <property type="component" value="Unassembled WGS sequence"/>
</dbReference>
<evidence type="ECO:0000313" key="5">
    <source>
        <dbReference type="Proteomes" id="UP000813068"/>
    </source>
</evidence>
<proteinExistence type="predicted"/>
<evidence type="ECO:0000313" key="4">
    <source>
        <dbReference type="EMBL" id="MBV2132024.1"/>
    </source>
</evidence>
<feature type="region of interest" description="Disordered" evidence="2">
    <location>
        <begin position="1"/>
        <end position="31"/>
    </location>
</feature>
<organism evidence="4 5">
    <name type="scientific">Geopseudomonas aromaticivorans</name>
    <dbReference type="NCBI Taxonomy" id="2849492"/>
    <lineage>
        <taxon>Bacteria</taxon>
        <taxon>Pseudomonadati</taxon>
        <taxon>Pseudomonadota</taxon>
        <taxon>Gammaproteobacteria</taxon>
        <taxon>Pseudomonadales</taxon>
        <taxon>Pseudomonadaceae</taxon>
        <taxon>Geopseudomonas</taxon>
    </lineage>
</organism>
<gene>
    <name evidence="4" type="ORF">KRX52_04325</name>
</gene>
<feature type="coiled-coil region" evidence="1">
    <location>
        <begin position="33"/>
        <end position="60"/>
    </location>
</feature>
<dbReference type="RefSeq" id="WP_217679937.1">
    <property type="nucleotide sequence ID" value="NZ_JAHRGL010000011.1"/>
</dbReference>
<keyword evidence="3" id="KW-0472">Membrane</keyword>
<keyword evidence="5" id="KW-1185">Reference proteome</keyword>
<dbReference type="EMBL" id="JAHRGL010000011">
    <property type="protein sequence ID" value="MBV2132024.1"/>
    <property type="molecule type" value="Genomic_DNA"/>
</dbReference>
<evidence type="ECO:0000256" key="2">
    <source>
        <dbReference type="SAM" id="MobiDB-lite"/>
    </source>
</evidence>
<feature type="transmembrane region" description="Helical" evidence="3">
    <location>
        <begin position="102"/>
        <end position="122"/>
    </location>
</feature>
<evidence type="ECO:0000256" key="1">
    <source>
        <dbReference type="SAM" id="Coils"/>
    </source>
</evidence>
<sequence length="126" mass="13564">MGEVVGSGSWTNRRGGNDTGGNPPGGNDMEKRVEALEKAIPDIRERLVRLETKLDSVEKNMATRSDMAELRADMVGEIGTVNQSVANFRTEITRLEGTMIKWFIGTALVLSGGIGAIAFGLARSLK</sequence>
<keyword evidence="3" id="KW-0812">Transmembrane</keyword>
<keyword evidence="3" id="KW-1133">Transmembrane helix</keyword>
<keyword evidence="1" id="KW-0175">Coiled coil</keyword>
<name>A0ABS6MT85_9GAMM</name>
<accession>A0ABS6MT85</accession>
<evidence type="ECO:0000256" key="3">
    <source>
        <dbReference type="SAM" id="Phobius"/>
    </source>
</evidence>
<comment type="caution">
    <text evidence="4">The sequence shown here is derived from an EMBL/GenBank/DDBJ whole genome shotgun (WGS) entry which is preliminary data.</text>
</comment>
<reference evidence="4 5" key="1">
    <citation type="submission" date="2021-06" db="EMBL/GenBank/DDBJ databases">
        <title>Differences between aerobic and microaerobic xylene degrading microbial communities.</title>
        <authorList>
            <person name="Banerjee S."/>
            <person name="Tancsics A."/>
        </authorList>
    </citation>
    <scope>NUCLEOTIDE SEQUENCE [LARGE SCALE GENOMIC DNA]</scope>
    <source>
        <strain evidence="4 5">MAP12</strain>
    </source>
</reference>